<keyword evidence="3 10" id="KW-0813">Transport</keyword>
<dbReference type="RefSeq" id="WP_183416005.1">
    <property type="nucleotide sequence ID" value="NZ_JACHXA010000003.1"/>
</dbReference>
<feature type="transmembrane region" description="Helical" evidence="10">
    <location>
        <begin position="12"/>
        <end position="31"/>
    </location>
</feature>
<dbReference type="SUPFAM" id="SSF81330">
    <property type="entry name" value="Gated mechanosensitive channel"/>
    <property type="match status" value="1"/>
</dbReference>
<evidence type="ECO:0000313" key="12">
    <source>
        <dbReference type="Proteomes" id="UP000581135"/>
    </source>
</evidence>
<accession>A0A839SU29</accession>
<dbReference type="InterPro" id="IPR019823">
    <property type="entry name" value="Mechanosensitive_channel_CS"/>
</dbReference>
<sequence>MLKEFKEFAMRGNVVDMAVGIIIGAAFGGIVKSLVADVIMPPIGVLLGGVDFSNIFINLSGGDFDSLAAAQEAGAATLNIGVFINTVINFVIVAFAIFLLIRAINQLKRKEEEAPAAEPTTKDCPHCLSTIPVKATRCGHCTSQLNAA</sequence>
<gene>
    <name evidence="10" type="primary">mscL</name>
    <name evidence="11" type="ORF">FHR98_001489</name>
</gene>
<dbReference type="InterPro" id="IPR037673">
    <property type="entry name" value="MSC/AndL"/>
</dbReference>
<keyword evidence="8 10" id="KW-0472">Membrane</keyword>
<dbReference type="PANTHER" id="PTHR30266:SF2">
    <property type="entry name" value="LARGE-CONDUCTANCE MECHANOSENSITIVE CHANNEL"/>
    <property type="match status" value="1"/>
</dbReference>
<dbReference type="GO" id="GO:0005886">
    <property type="term" value="C:plasma membrane"/>
    <property type="evidence" value="ECO:0007669"/>
    <property type="project" value="UniProtKB-SubCell"/>
</dbReference>
<evidence type="ECO:0000256" key="6">
    <source>
        <dbReference type="ARBA" id="ARBA00022989"/>
    </source>
</evidence>
<dbReference type="InterPro" id="IPR001185">
    <property type="entry name" value="MS_channel"/>
</dbReference>
<evidence type="ECO:0000256" key="8">
    <source>
        <dbReference type="ARBA" id="ARBA00023136"/>
    </source>
</evidence>
<comment type="caution">
    <text evidence="11">The sequence shown here is derived from an EMBL/GenBank/DDBJ whole genome shotgun (WGS) entry which is preliminary data.</text>
</comment>
<evidence type="ECO:0000256" key="5">
    <source>
        <dbReference type="ARBA" id="ARBA00022692"/>
    </source>
</evidence>
<keyword evidence="12" id="KW-1185">Reference proteome</keyword>
<dbReference type="Gene3D" id="1.10.1200.120">
    <property type="entry name" value="Large-conductance mechanosensitive channel, MscL, domain 1"/>
    <property type="match status" value="1"/>
</dbReference>
<dbReference type="AlphaFoldDB" id="A0A839SU29"/>
<feature type="transmembrane region" description="Helical" evidence="10">
    <location>
        <begin position="80"/>
        <end position="101"/>
    </location>
</feature>
<comment type="subcellular location">
    <subcellularLocation>
        <location evidence="10">Cell inner membrane</location>
        <topology evidence="10">Multi-pass membrane protein</topology>
    </subcellularLocation>
    <subcellularLocation>
        <location evidence="1">Cell membrane</location>
        <topology evidence="1">Multi-pass membrane protein</topology>
    </subcellularLocation>
</comment>
<name>A0A839SU29_9PROT</name>
<keyword evidence="4 10" id="KW-1003">Cell membrane</keyword>
<dbReference type="PRINTS" id="PR01264">
    <property type="entry name" value="MECHCHANNEL"/>
</dbReference>
<dbReference type="NCBIfam" id="NF001843">
    <property type="entry name" value="PRK00567.1-4"/>
    <property type="match status" value="1"/>
</dbReference>
<dbReference type="PROSITE" id="PS01327">
    <property type="entry name" value="MSCL"/>
    <property type="match status" value="1"/>
</dbReference>
<dbReference type="Pfam" id="PF01741">
    <property type="entry name" value="MscL"/>
    <property type="match status" value="1"/>
</dbReference>
<evidence type="ECO:0000256" key="4">
    <source>
        <dbReference type="ARBA" id="ARBA00022475"/>
    </source>
</evidence>
<evidence type="ECO:0000313" key="11">
    <source>
        <dbReference type="EMBL" id="MBB3065210.1"/>
    </source>
</evidence>
<keyword evidence="9 10" id="KW-0407">Ion channel</keyword>
<dbReference type="HAMAP" id="MF_00115">
    <property type="entry name" value="MscL"/>
    <property type="match status" value="1"/>
</dbReference>
<comment type="subunit">
    <text evidence="10">Homopentamer.</text>
</comment>
<evidence type="ECO:0000256" key="3">
    <source>
        <dbReference type="ARBA" id="ARBA00022448"/>
    </source>
</evidence>
<keyword evidence="10" id="KW-0997">Cell inner membrane</keyword>
<dbReference type="NCBIfam" id="TIGR00220">
    <property type="entry name" value="mscL"/>
    <property type="match status" value="1"/>
</dbReference>
<keyword evidence="6 10" id="KW-1133">Transmembrane helix</keyword>
<keyword evidence="5 10" id="KW-0812">Transmembrane</keyword>
<keyword evidence="7 10" id="KW-0406">Ion transport</keyword>
<dbReference type="NCBIfam" id="NF010557">
    <property type="entry name" value="PRK13952.1"/>
    <property type="match status" value="1"/>
</dbReference>
<dbReference type="InterPro" id="IPR036019">
    <property type="entry name" value="MscL_channel"/>
</dbReference>
<comment type="function">
    <text evidence="10">Channel that opens in response to stretch forces in the membrane lipid bilayer. May participate in the regulation of osmotic pressure changes within the cell.</text>
</comment>
<dbReference type="Proteomes" id="UP000581135">
    <property type="component" value="Unassembled WGS sequence"/>
</dbReference>
<evidence type="ECO:0000256" key="10">
    <source>
        <dbReference type="HAMAP-Rule" id="MF_00115"/>
    </source>
</evidence>
<organism evidence="11 12">
    <name type="scientific">Limibacillus halophilus</name>
    <dbReference type="NCBI Taxonomy" id="1579333"/>
    <lineage>
        <taxon>Bacteria</taxon>
        <taxon>Pseudomonadati</taxon>
        <taxon>Pseudomonadota</taxon>
        <taxon>Alphaproteobacteria</taxon>
        <taxon>Rhodospirillales</taxon>
        <taxon>Rhodovibrionaceae</taxon>
        <taxon>Limibacillus</taxon>
    </lineage>
</organism>
<dbReference type="GO" id="GO:0008381">
    <property type="term" value="F:mechanosensitive monoatomic ion channel activity"/>
    <property type="evidence" value="ECO:0007669"/>
    <property type="project" value="UniProtKB-UniRule"/>
</dbReference>
<evidence type="ECO:0000256" key="1">
    <source>
        <dbReference type="ARBA" id="ARBA00004651"/>
    </source>
</evidence>
<comment type="similarity">
    <text evidence="2 10">Belongs to the MscL family.</text>
</comment>
<evidence type="ECO:0000256" key="9">
    <source>
        <dbReference type="ARBA" id="ARBA00023303"/>
    </source>
</evidence>
<proteinExistence type="inferred from homology"/>
<protein>
    <recommendedName>
        <fullName evidence="10">Large-conductance mechanosensitive channel</fullName>
    </recommendedName>
</protein>
<dbReference type="PANTHER" id="PTHR30266">
    <property type="entry name" value="MECHANOSENSITIVE CHANNEL MSCL"/>
    <property type="match status" value="1"/>
</dbReference>
<evidence type="ECO:0000256" key="2">
    <source>
        <dbReference type="ARBA" id="ARBA00007254"/>
    </source>
</evidence>
<reference evidence="11 12" key="1">
    <citation type="submission" date="2020-08" db="EMBL/GenBank/DDBJ databases">
        <title>Genomic Encyclopedia of Type Strains, Phase III (KMG-III): the genomes of soil and plant-associated and newly described type strains.</title>
        <authorList>
            <person name="Whitman W."/>
        </authorList>
    </citation>
    <scope>NUCLEOTIDE SEQUENCE [LARGE SCALE GENOMIC DNA]</scope>
    <source>
        <strain evidence="11 12">CECT 8803</strain>
    </source>
</reference>
<evidence type="ECO:0000256" key="7">
    <source>
        <dbReference type="ARBA" id="ARBA00023065"/>
    </source>
</evidence>
<dbReference type="EMBL" id="JACHXA010000003">
    <property type="protein sequence ID" value="MBB3065210.1"/>
    <property type="molecule type" value="Genomic_DNA"/>
</dbReference>